<feature type="region of interest" description="Disordered" evidence="1">
    <location>
        <begin position="1"/>
        <end position="51"/>
    </location>
</feature>
<protein>
    <submittedName>
        <fullName evidence="2">Uncharacterized protein</fullName>
    </submittedName>
</protein>
<dbReference type="Proteomes" id="UP000014480">
    <property type="component" value="Unassembled WGS sequence"/>
</dbReference>
<comment type="caution">
    <text evidence="2">The sequence shown here is derived from an EMBL/GenBank/DDBJ whole genome shotgun (WGS) entry which is preliminary data.</text>
</comment>
<dbReference type="AlphaFoldDB" id="A0A484G3C8"/>
<reference evidence="3" key="2">
    <citation type="journal article" date="2019" name="Mol. Plant Microbe Interact.">
        <title>Genome sequence resources for four phytopathogenic fungi from the Colletotrichum orbiculare species complex.</title>
        <authorList>
            <person name="Gan P."/>
            <person name="Tsushima A."/>
            <person name="Narusaka M."/>
            <person name="Narusaka Y."/>
            <person name="Takano Y."/>
            <person name="Kubo Y."/>
            <person name="Shirasu K."/>
        </authorList>
    </citation>
    <scope>GENOME REANNOTATION</scope>
    <source>
        <strain evidence="3">104-T / ATCC 96160 / CBS 514.97 / LARS 414 / MAFF 240422</strain>
    </source>
</reference>
<reference evidence="3" key="1">
    <citation type="journal article" date="2013" name="New Phytol.">
        <title>Comparative genomic and transcriptomic analyses reveal the hemibiotrophic stage shift of Colletotrichum fungi.</title>
        <authorList>
            <person name="Gan P."/>
            <person name="Ikeda K."/>
            <person name="Irieda H."/>
            <person name="Narusaka M."/>
            <person name="O'Connell R.J."/>
            <person name="Narusaka Y."/>
            <person name="Takano Y."/>
            <person name="Kubo Y."/>
            <person name="Shirasu K."/>
        </authorList>
    </citation>
    <scope>NUCLEOTIDE SEQUENCE [LARGE SCALE GENOMIC DNA]</scope>
    <source>
        <strain evidence="3">104-T / ATCC 96160 / CBS 514.97 / LARS 414 / MAFF 240422</strain>
    </source>
</reference>
<gene>
    <name evidence="2" type="ORF">Cob_v002496</name>
</gene>
<evidence type="ECO:0000313" key="3">
    <source>
        <dbReference type="Proteomes" id="UP000014480"/>
    </source>
</evidence>
<accession>A0A484G3C8</accession>
<dbReference type="EMBL" id="AMCV02000004">
    <property type="protein sequence ID" value="TDZ24678.1"/>
    <property type="molecule type" value="Genomic_DNA"/>
</dbReference>
<sequence>MHKSKPDTGLIYSFSQAGRPAGHLGCGEQENVGDRERERAWGPGQFGSSQDSRVCVPCVPAPRDVFFMLVSGGNARSMYCDTLRE</sequence>
<name>A0A484G3C8_COLOR</name>
<keyword evidence="3" id="KW-1185">Reference proteome</keyword>
<evidence type="ECO:0000313" key="2">
    <source>
        <dbReference type="EMBL" id="TDZ24678.1"/>
    </source>
</evidence>
<evidence type="ECO:0000256" key="1">
    <source>
        <dbReference type="SAM" id="MobiDB-lite"/>
    </source>
</evidence>
<organism evidence="2 3">
    <name type="scientific">Colletotrichum orbiculare (strain 104-T / ATCC 96160 / CBS 514.97 / LARS 414 / MAFF 240422)</name>
    <name type="common">Cucumber anthracnose fungus</name>
    <name type="synonym">Colletotrichum lagenarium</name>
    <dbReference type="NCBI Taxonomy" id="1213857"/>
    <lineage>
        <taxon>Eukaryota</taxon>
        <taxon>Fungi</taxon>
        <taxon>Dikarya</taxon>
        <taxon>Ascomycota</taxon>
        <taxon>Pezizomycotina</taxon>
        <taxon>Sordariomycetes</taxon>
        <taxon>Hypocreomycetidae</taxon>
        <taxon>Glomerellales</taxon>
        <taxon>Glomerellaceae</taxon>
        <taxon>Colletotrichum</taxon>
        <taxon>Colletotrichum orbiculare species complex</taxon>
    </lineage>
</organism>
<proteinExistence type="predicted"/>